<evidence type="ECO:0000256" key="6">
    <source>
        <dbReference type="ARBA" id="ARBA00023212"/>
    </source>
</evidence>
<dbReference type="GO" id="GO:0043005">
    <property type="term" value="C:neuron projection"/>
    <property type="evidence" value="ECO:0007669"/>
    <property type="project" value="TreeGrafter"/>
</dbReference>
<dbReference type="GO" id="GO:0000226">
    <property type="term" value="P:microtubule cytoskeleton organization"/>
    <property type="evidence" value="ECO:0007669"/>
    <property type="project" value="TreeGrafter"/>
</dbReference>
<feature type="compositionally biased region" description="Basic and acidic residues" evidence="8">
    <location>
        <begin position="212"/>
        <end position="221"/>
    </location>
</feature>
<evidence type="ECO:0000256" key="8">
    <source>
        <dbReference type="SAM" id="MobiDB-lite"/>
    </source>
</evidence>
<dbReference type="PROSITE" id="PS00229">
    <property type="entry name" value="TAU_MAP_1"/>
    <property type="match status" value="1"/>
</dbReference>
<dbReference type="Pfam" id="PF00418">
    <property type="entry name" value="Tubulin-binding"/>
    <property type="match status" value="1"/>
</dbReference>
<keyword evidence="10" id="KW-1185">Reference proteome</keyword>
<dbReference type="GO" id="GO:0005874">
    <property type="term" value="C:microtubule"/>
    <property type="evidence" value="ECO:0007669"/>
    <property type="project" value="UniProtKB-KW"/>
</dbReference>
<evidence type="ECO:0000256" key="7">
    <source>
        <dbReference type="RuleBase" id="RU000686"/>
    </source>
</evidence>
<evidence type="ECO:0000256" key="4">
    <source>
        <dbReference type="ARBA" id="ARBA00022701"/>
    </source>
</evidence>
<feature type="compositionally biased region" description="Low complexity" evidence="8">
    <location>
        <begin position="79"/>
        <end position="116"/>
    </location>
</feature>
<reference evidence="9 10" key="1">
    <citation type="submission" date="2019-03" db="EMBL/GenBank/DDBJ databases">
        <title>First draft genome of Liparis tanakae, snailfish: a comprehensive survey of snailfish specific genes.</title>
        <authorList>
            <person name="Kim W."/>
            <person name="Song I."/>
            <person name="Jeong J.-H."/>
            <person name="Kim D."/>
            <person name="Kim S."/>
            <person name="Ryu S."/>
            <person name="Song J.Y."/>
            <person name="Lee S.K."/>
        </authorList>
    </citation>
    <scope>NUCLEOTIDE SEQUENCE [LARGE SCALE GENOMIC DNA]</scope>
    <source>
        <tissue evidence="9">Muscle</tissue>
    </source>
</reference>
<gene>
    <name evidence="9" type="primary">Map4_0</name>
    <name evidence="9" type="ORF">EYF80_038440</name>
</gene>
<dbReference type="PANTHER" id="PTHR11501">
    <property type="entry name" value="MICROTUBULE-ASSOCIATED PROTEIN"/>
    <property type="match status" value="1"/>
</dbReference>
<feature type="region of interest" description="Disordered" evidence="8">
    <location>
        <begin position="166"/>
        <end position="280"/>
    </location>
</feature>
<keyword evidence="2 7" id="KW-0963">Cytoplasm</keyword>
<dbReference type="AlphaFoldDB" id="A0A4Z2GFA4"/>
<keyword evidence="4 7" id="KW-0493">Microtubule</keyword>
<proteinExistence type="predicted"/>
<evidence type="ECO:0000256" key="2">
    <source>
        <dbReference type="ARBA" id="ARBA00022490"/>
    </source>
</evidence>
<keyword evidence="5" id="KW-0677">Repeat</keyword>
<evidence type="ECO:0000256" key="5">
    <source>
        <dbReference type="ARBA" id="ARBA00022737"/>
    </source>
</evidence>
<name>A0A4Z2GFA4_9TELE</name>
<dbReference type="GO" id="GO:0031175">
    <property type="term" value="P:neuron projection development"/>
    <property type="evidence" value="ECO:0007669"/>
    <property type="project" value="TreeGrafter"/>
</dbReference>
<feature type="region of interest" description="Disordered" evidence="8">
    <location>
        <begin position="1"/>
        <end position="119"/>
    </location>
</feature>
<dbReference type="PANTHER" id="PTHR11501:SF16">
    <property type="entry name" value="MICROTUBULE-ASSOCIATED PROTEIN 4"/>
    <property type="match status" value="1"/>
</dbReference>
<sequence length="280" mass="28858">MMLMWPTPDAGSTKPNSSKSRPSTLSTNGEANSAKRPSPTTANKKSPVSKAPTPTAAKRPATATRAAKIPETEKRPLLPKAAAVPKAAVVPATPRAAAARNASSASSAAPAASKTAGTCRSFIVSPPTYRMCLTVTPNNKASDPSTPAKARVQILHKKVDLSKVTSKCGSKDNIKHKPGGGDVKIESHKQNIKARSKIGSMDNVGPGNEQSNGHKEEKTEQKTSIPPSVAPATGPVAGVAKPTAPGGVAKENGVKEATPTPFGGDGLREQSIDKRITETN</sequence>
<organism evidence="9 10">
    <name type="scientific">Liparis tanakae</name>
    <name type="common">Tanaka's snailfish</name>
    <dbReference type="NCBI Taxonomy" id="230148"/>
    <lineage>
        <taxon>Eukaryota</taxon>
        <taxon>Metazoa</taxon>
        <taxon>Chordata</taxon>
        <taxon>Craniata</taxon>
        <taxon>Vertebrata</taxon>
        <taxon>Euteleostomi</taxon>
        <taxon>Actinopterygii</taxon>
        <taxon>Neopterygii</taxon>
        <taxon>Teleostei</taxon>
        <taxon>Neoteleostei</taxon>
        <taxon>Acanthomorphata</taxon>
        <taxon>Eupercaria</taxon>
        <taxon>Perciformes</taxon>
        <taxon>Cottioidei</taxon>
        <taxon>Cottales</taxon>
        <taxon>Liparidae</taxon>
        <taxon>Liparis</taxon>
    </lineage>
</organism>
<accession>A0A4Z2GFA4</accession>
<feature type="compositionally biased region" description="Low complexity" evidence="8">
    <location>
        <begin position="50"/>
        <end position="67"/>
    </location>
</feature>
<keyword evidence="3" id="KW-0597">Phosphoprotein</keyword>
<dbReference type="EMBL" id="SRLO01000585">
    <property type="protein sequence ID" value="TNN51342.1"/>
    <property type="molecule type" value="Genomic_DNA"/>
</dbReference>
<dbReference type="InterPro" id="IPR027324">
    <property type="entry name" value="MAP2/MAP4/Tau"/>
</dbReference>
<comment type="subcellular location">
    <subcellularLocation>
        <location evidence="1 7">Cytoplasm</location>
        <location evidence="1 7">Cytoskeleton</location>
    </subcellularLocation>
</comment>
<dbReference type="GO" id="GO:0008017">
    <property type="term" value="F:microtubule binding"/>
    <property type="evidence" value="ECO:0007669"/>
    <property type="project" value="InterPro"/>
</dbReference>
<evidence type="ECO:0000313" key="9">
    <source>
        <dbReference type="EMBL" id="TNN51342.1"/>
    </source>
</evidence>
<dbReference type="InterPro" id="IPR001084">
    <property type="entry name" value="MAP_tubulin-bd_rpt"/>
</dbReference>
<evidence type="ECO:0000313" key="10">
    <source>
        <dbReference type="Proteomes" id="UP000314294"/>
    </source>
</evidence>
<dbReference type="PROSITE" id="PS51491">
    <property type="entry name" value="TAU_MAP_2"/>
    <property type="match status" value="1"/>
</dbReference>
<dbReference type="Proteomes" id="UP000314294">
    <property type="component" value="Unassembled WGS sequence"/>
</dbReference>
<dbReference type="OrthoDB" id="9378527at2759"/>
<feature type="compositionally biased region" description="Basic and acidic residues" evidence="8">
    <location>
        <begin position="266"/>
        <end position="280"/>
    </location>
</feature>
<protein>
    <recommendedName>
        <fullName evidence="7">Microtubule-associated protein</fullName>
    </recommendedName>
</protein>
<evidence type="ECO:0000256" key="3">
    <source>
        <dbReference type="ARBA" id="ARBA00022553"/>
    </source>
</evidence>
<feature type="compositionally biased region" description="Polar residues" evidence="8">
    <location>
        <begin position="13"/>
        <end position="31"/>
    </location>
</feature>
<feature type="compositionally biased region" description="Low complexity" evidence="8">
    <location>
        <begin position="226"/>
        <end position="240"/>
    </location>
</feature>
<keyword evidence="6 7" id="KW-0206">Cytoskeleton</keyword>
<comment type="caution">
    <text evidence="9">The sequence shown here is derived from an EMBL/GenBank/DDBJ whole genome shotgun (WGS) entry which is preliminary data.</text>
</comment>
<evidence type="ECO:0000256" key="1">
    <source>
        <dbReference type="ARBA" id="ARBA00004245"/>
    </source>
</evidence>